<comment type="caution">
    <text evidence="1">The sequence shown here is derived from an EMBL/GenBank/DDBJ whole genome shotgun (WGS) entry which is preliminary data.</text>
</comment>
<evidence type="ECO:0000313" key="1">
    <source>
        <dbReference type="EMBL" id="PRW57119.1"/>
    </source>
</evidence>
<keyword evidence="2" id="KW-1185">Reference proteome</keyword>
<evidence type="ECO:0000313" key="2">
    <source>
        <dbReference type="Proteomes" id="UP000239899"/>
    </source>
</evidence>
<reference evidence="1 2" key="1">
    <citation type="journal article" date="2018" name="Plant J.">
        <title>Genome sequences of Chlorella sorokiniana UTEX 1602 and Micractinium conductrix SAG 241.80: implications to maltose excretion by a green alga.</title>
        <authorList>
            <person name="Arriola M.B."/>
            <person name="Velmurugan N."/>
            <person name="Zhang Y."/>
            <person name="Plunkett M.H."/>
            <person name="Hondzo H."/>
            <person name="Barney B.M."/>
        </authorList>
    </citation>
    <scope>NUCLEOTIDE SEQUENCE [LARGE SCALE GENOMIC DNA]</scope>
    <source>
        <strain evidence="2">UTEX 1602</strain>
    </source>
</reference>
<dbReference type="AlphaFoldDB" id="A0A2P6TSS4"/>
<proteinExistence type="predicted"/>
<dbReference type="EMBL" id="LHPG02000007">
    <property type="protein sequence ID" value="PRW57119.1"/>
    <property type="molecule type" value="Genomic_DNA"/>
</dbReference>
<name>A0A2P6TSS4_CHLSO</name>
<organism evidence="1 2">
    <name type="scientific">Chlorella sorokiniana</name>
    <name type="common">Freshwater green alga</name>
    <dbReference type="NCBI Taxonomy" id="3076"/>
    <lineage>
        <taxon>Eukaryota</taxon>
        <taxon>Viridiplantae</taxon>
        <taxon>Chlorophyta</taxon>
        <taxon>core chlorophytes</taxon>
        <taxon>Trebouxiophyceae</taxon>
        <taxon>Chlorellales</taxon>
        <taxon>Chlorellaceae</taxon>
        <taxon>Chlorella clade</taxon>
        <taxon>Chlorella</taxon>
    </lineage>
</organism>
<protein>
    <submittedName>
        <fullName evidence="1">Magnesium-chelatase subunit</fullName>
    </submittedName>
</protein>
<accession>A0A2P6TSS4</accession>
<gene>
    <name evidence="1" type="ORF">C2E21_3993</name>
</gene>
<sequence>MEQSPLVKDLLQAVQLAESRLGRAGTMEAQLTPIQAHVTAGGLVTTQRWDLRLTTSAGRRVHLASWGSGHLSEAGPLDMTVCVAGDTLQLLGLGFPAESGIPVHMSGTARWPNLSSAARASKLVALLLLQQQADKLHDRGIPVPARMRRELEEGLRPFGRPEAFRMPPLQL</sequence>
<dbReference type="Proteomes" id="UP000239899">
    <property type="component" value="Unassembled WGS sequence"/>
</dbReference>